<evidence type="ECO:0000313" key="2">
    <source>
        <dbReference type="Proteomes" id="UP000217033"/>
    </source>
</evidence>
<protein>
    <submittedName>
        <fullName evidence="1">Uncharacterized protein</fullName>
    </submittedName>
</protein>
<accession>A0ABX4H4K5</accession>
<proteinExistence type="predicted"/>
<gene>
    <name evidence="1" type="ORF">CJF60_03770</name>
</gene>
<reference evidence="1" key="1">
    <citation type="submission" date="2017-08" db="EMBL/GenBank/DDBJ databases">
        <authorList>
            <person name="Alvarez-Ponce D."/>
            <person name="Weitzman C.L."/>
            <person name="Tillett R.L."/>
            <person name="Sandmeier F.C."/>
            <person name="Tracy C.R."/>
        </authorList>
    </citation>
    <scope>NUCLEOTIDE SEQUENCE [LARGE SCALE GENOMIC DNA]</scope>
    <source>
        <strain evidence="1">PS6</strain>
    </source>
</reference>
<dbReference type="RefSeq" id="WP_084232536.1">
    <property type="nucleotide sequence ID" value="NZ_FWXE01000008.1"/>
</dbReference>
<comment type="caution">
    <text evidence="1">The sequence shown here is derived from an EMBL/GenBank/DDBJ whole genome shotgun (WGS) entry which is preliminary data.</text>
</comment>
<dbReference type="Proteomes" id="UP000217033">
    <property type="component" value="Unassembled WGS sequence"/>
</dbReference>
<organism evidence="1 2">
    <name type="scientific">Mycoplasmopsis agassizii</name>
    <dbReference type="NCBI Taxonomy" id="33922"/>
    <lineage>
        <taxon>Bacteria</taxon>
        <taxon>Bacillati</taxon>
        <taxon>Mycoplasmatota</taxon>
        <taxon>Mycoplasmoidales</taxon>
        <taxon>Metamycoplasmataceae</taxon>
        <taxon>Mycoplasmopsis</taxon>
    </lineage>
</organism>
<name>A0ABX4H4K5_9BACT</name>
<keyword evidence="2" id="KW-1185">Reference proteome</keyword>
<sequence>MVLVNQRIIKTSELFVKKLTNKLNKRDLLQWVELFQNKNVAVANNLMVNTNLVTVLDLIAKIMKERKNEIIYE</sequence>
<dbReference type="EMBL" id="NQMN01000002">
    <property type="protein sequence ID" value="PAF54826.1"/>
    <property type="molecule type" value="Genomic_DNA"/>
</dbReference>
<evidence type="ECO:0000313" key="1">
    <source>
        <dbReference type="EMBL" id="PAF54826.1"/>
    </source>
</evidence>